<gene>
    <name evidence="2" type="ORF">HZS55_07735</name>
</gene>
<dbReference type="KEGG" id="hrr:HZS55_07735"/>
<dbReference type="AlphaFoldDB" id="A0A7D5SX93"/>
<organism evidence="2 3">
    <name type="scientific">Halosimplex rubrum</name>
    <dbReference type="NCBI Taxonomy" id="869889"/>
    <lineage>
        <taxon>Archaea</taxon>
        <taxon>Methanobacteriati</taxon>
        <taxon>Methanobacteriota</taxon>
        <taxon>Stenosarchaea group</taxon>
        <taxon>Halobacteria</taxon>
        <taxon>Halobacteriales</taxon>
        <taxon>Haloarculaceae</taxon>
        <taxon>Halosimplex</taxon>
    </lineage>
</organism>
<feature type="transmembrane region" description="Helical" evidence="1">
    <location>
        <begin position="140"/>
        <end position="158"/>
    </location>
</feature>
<reference evidence="2 3" key="1">
    <citation type="submission" date="2020-07" db="EMBL/GenBank/DDBJ databases">
        <title>Halosimplex pelagicum sp. nov. and Halosimplex rubrum sp. nov., isolated from salted brown alga Laminaria, and emended description of the genus Halosimplex.</title>
        <authorList>
            <person name="Cui H."/>
        </authorList>
    </citation>
    <scope>NUCLEOTIDE SEQUENCE [LARGE SCALE GENOMIC DNA]</scope>
    <source>
        <strain evidence="2 3">R27</strain>
    </source>
</reference>
<evidence type="ECO:0000256" key="1">
    <source>
        <dbReference type="SAM" id="Phobius"/>
    </source>
</evidence>
<evidence type="ECO:0000313" key="2">
    <source>
        <dbReference type="EMBL" id="QLH77191.1"/>
    </source>
</evidence>
<protein>
    <submittedName>
        <fullName evidence="2">Uncharacterized protein</fullName>
    </submittedName>
</protein>
<feature type="transmembrane region" description="Helical" evidence="1">
    <location>
        <begin position="164"/>
        <end position="186"/>
    </location>
</feature>
<dbReference type="EMBL" id="CP058910">
    <property type="protein sequence ID" value="QLH77191.1"/>
    <property type="molecule type" value="Genomic_DNA"/>
</dbReference>
<dbReference type="RefSeq" id="WP_179911120.1">
    <property type="nucleotide sequence ID" value="NZ_CP058910.1"/>
</dbReference>
<keyword evidence="1" id="KW-1133">Transmembrane helix</keyword>
<name>A0A7D5SX93_9EURY</name>
<feature type="transmembrane region" description="Helical" evidence="1">
    <location>
        <begin position="86"/>
        <end position="104"/>
    </location>
</feature>
<dbReference type="GeneID" id="56077744"/>
<feature type="transmembrane region" description="Helical" evidence="1">
    <location>
        <begin position="59"/>
        <end position="80"/>
    </location>
</feature>
<evidence type="ECO:0000313" key="3">
    <source>
        <dbReference type="Proteomes" id="UP000509667"/>
    </source>
</evidence>
<dbReference type="Proteomes" id="UP000509667">
    <property type="component" value="Chromosome"/>
</dbReference>
<sequence length="215" mass="24447">MVDGKLYSATVPLLYLVIVELSAICRETDILEILRNDLNIGKYTFPGVDNSMILLRRVAVIHMVNTGLFIVVFFMVFQLFEVDFTIAATLWILTWIMWIFLPYLEIQEYGQMPPDLQAYEAQGGGETNSDLLHSSVKTHIKYIAVLPVLLFLLNYISSRGASSMFVSSVSAGWIWSSGLWLTVLYMSFENITKFTRAVVGEATAYNVYKQKQKED</sequence>
<keyword evidence="1" id="KW-0812">Transmembrane</keyword>
<keyword evidence="3" id="KW-1185">Reference proteome</keyword>
<accession>A0A7D5SX93</accession>
<keyword evidence="1" id="KW-0472">Membrane</keyword>
<proteinExistence type="predicted"/>